<name>A0A315AM45_PRUYE</name>
<evidence type="ECO:0000313" key="3">
    <source>
        <dbReference type="EMBL" id="PQQ15396.1"/>
    </source>
</evidence>
<proteinExistence type="predicted"/>
<gene>
    <name evidence="3" type="ORF">Pyn_05895</name>
</gene>
<feature type="transmembrane region" description="Helical" evidence="1">
    <location>
        <begin position="138"/>
        <end position="159"/>
    </location>
</feature>
<dbReference type="AlphaFoldDB" id="A0A315AM45"/>
<dbReference type="Proteomes" id="UP000250321">
    <property type="component" value="Unassembled WGS sequence"/>
</dbReference>
<sequence>MEIKLMSYRLHRFLLFLYQITFGERKANPLSDYRKPFVCTCPTGNMDSISLSTKPVAKTVEDVGFSDLCEKSLRSLKARRKSIVIPIGTLQFVVCRHRALLFKYFNQYLEEREEHEQDEDYRERGSLLKLWDLMDMDVFVCMGLGLLGFLAICVVEYYINQERVLRDSDGS</sequence>
<dbReference type="OrthoDB" id="1394818at2759"/>
<dbReference type="STRING" id="2094558.A0A315AM45"/>
<comment type="caution">
    <text evidence="3">The sequence shown here is derived from an EMBL/GenBank/DDBJ whole genome shotgun (WGS) entry which is preliminary data.</text>
</comment>
<keyword evidence="1" id="KW-0812">Transmembrane</keyword>
<feature type="domain" description="EDR1/CTR1/ARMC3-like peptidase-like" evidence="2">
    <location>
        <begin position="66"/>
        <end position="105"/>
    </location>
</feature>
<keyword evidence="1" id="KW-0472">Membrane</keyword>
<keyword evidence="4" id="KW-1185">Reference proteome</keyword>
<reference evidence="3 4" key="1">
    <citation type="submission" date="2018-02" db="EMBL/GenBank/DDBJ databases">
        <title>Draft genome of wild Prunus yedoensis var. nudiflora.</title>
        <authorList>
            <person name="Baek S."/>
            <person name="Kim J.-H."/>
            <person name="Choi K."/>
            <person name="Kim G.-B."/>
            <person name="Cho A."/>
            <person name="Jang H."/>
            <person name="Shin C.-H."/>
            <person name="Yu H.-J."/>
            <person name="Mun J.-H."/>
        </authorList>
    </citation>
    <scope>NUCLEOTIDE SEQUENCE [LARGE SCALE GENOMIC DNA]</scope>
    <source>
        <strain evidence="4">cv. Jeju island</strain>
        <tissue evidence="3">Leaf</tissue>
    </source>
</reference>
<dbReference type="Pfam" id="PF14381">
    <property type="entry name" value="EDR1_CTR1_ARMC3_pept"/>
    <property type="match status" value="1"/>
</dbReference>
<evidence type="ECO:0000259" key="2">
    <source>
        <dbReference type="Pfam" id="PF14381"/>
    </source>
</evidence>
<organism evidence="3 4">
    <name type="scientific">Prunus yedoensis var. nudiflora</name>
    <dbReference type="NCBI Taxonomy" id="2094558"/>
    <lineage>
        <taxon>Eukaryota</taxon>
        <taxon>Viridiplantae</taxon>
        <taxon>Streptophyta</taxon>
        <taxon>Embryophyta</taxon>
        <taxon>Tracheophyta</taxon>
        <taxon>Spermatophyta</taxon>
        <taxon>Magnoliopsida</taxon>
        <taxon>eudicotyledons</taxon>
        <taxon>Gunneridae</taxon>
        <taxon>Pentapetalae</taxon>
        <taxon>rosids</taxon>
        <taxon>fabids</taxon>
        <taxon>Rosales</taxon>
        <taxon>Rosaceae</taxon>
        <taxon>Amygdaloideae</taxon>
        <taxon>Amygdaleae</taxon>
        <taxon>Prunus</taxon>
    </lineage>
</organism>
<keyword evidence="1" id="KW-1133">Transmembrane helix</keyword>
<protein>
    <recommendedName>
        <fullName evidence="2">EDR1/CTR1/ARMC3-like peptidase-like domain-containing protein</fullName>
    </recommendedName>
</protein>
<evidence type="ECO:0000313" key="4">
    <source>
        <dbReference type="Proteomes" id="UP000250321"/>
    </source>
</evidence>
<evidence type="ECO:0000256" key="1">
    <source>
        <dbReference type="SAM" id="Phobius"/>
    </source>
</evidence>
<accession>A0A315AM45</accession>
<dbReference type="EMBL" id="PJQY01000228">
    <property type="protein sequence ID" value="PQQ15396.1"/>
    <property type="molecule type" value="Genomic_DNA"/>
</dbReference>
<dbReference type="InterPro" id="IPR055164">
    <property type="entry name" value="EDR1/CTR1/ARMC3-like_pept-like"/>
</dbReference>